<evidence type="ECO:0000313" key="1">
    <source>
        <dbReference type="EMBL" id="QCI85660.1"/>
    </source>
</evidence>
<dbReference type="PANTHER" id="PTHR11085:SF4">
    <property type="entry name" value="NAD-DEPENDENT PROTEIN DEACYLASE"/>
    <property type="match status" value="1"/>
</dbReference>
<dbReference type="InterPro" id="IPR026591">
    <property type="entry name" value="Sirtuin_cat_small_dom_sf"/>
</dbReference>
<keyword evidence="2" id="KW-1185">Reference proteome</keyword>
<dbReference type="NCBIfam" id="NF001752">
    <property type="entry name" value="PRK00481.1-1"/>
    <property type="match status" value="1"/>
</dbReference>
<name>A0A4D7CT85_9ENTE</name>
<dbReference type="OrthoDB" id="9800582at2"/>
<dbReference type="RefSeq" id="WP_136952506.1">
    <property type="nucleotide sequence ID" value="NZ_CP039712.1"/>
</dbReference>
<proteinExistence type="predicted"/>
<organism evidence="1 2">
    <name type="scientific">Vagococcus zengguangii</name>
    <dbReference type="NCBI Taxonomy" id="2571750"/>
    <lineage>
        <taxon>Bacteria</taxon>
        <taxon>Bacillati</taxon>
        <taxon>Bacillota</taxon>
        <taxon>Bacilli</taxon>
        <taxon>Lactobacillales</taxon>
        <taxon>Enterococcaceae</taxon>
        <taxon>Vagococcus</taxon>
    </lineage>
</organism>
<reference evidence="1 2" key="1">
    <citation type="submission" date="2019-04" db="EMBL/GenBank/DDBJ databases">
        <title>Vagococcus sp. nov., isolated from faeces of yaks (Bos grunniens).</title>
        <authorList>
            <person name="Ge Y."/>
        </authorList>
    </citation>
    <scope>NUCLEOTIDE SEQUENCE [LARGE SCALE GENOMIC DNA]</scope>
    <source>
        <strain evidence="1 2">MN-17</strain>
    </source>
</reference>
<dbReference type="InterPro" id="IPR050134">
    <property type="entry name" value="NAD-dep_sirtuin_deacylases"/>
</dbReference>
<dbReference type="AlphaFoldDB" id="A0A4D7CT85"/>
<sequence>MTEKITIACEKIKAAKQLVFMTGAGVSVPSGIPDYRSLDGVYASLEAPEYLLSHTCLKREPEKFYRFVKNLYHPEALPNVIHQVMVELEKAQEVCVITQNIDSLHQKAGQKNLIEFHGSLYHVYCQQCGKLVPVSSYLDGDSHEGCGGQLRPDVVLYEEGLDENNVQHAIRQVMQADTIVVVGTSLRVYPFAGLLDYRSPDAQVILVNKEAHHVGAETLAVIGDATELFKQLKSELMKQ</sequence>
<dbReference type="Proteomes" id="UP000298615">
    <property type="component" value="Chromosome"/>
</dbReference>
<accession>A0A4D7CT85</accession>
<dbReference type="InterPro" id="IPR029035">
    <property type="entry name" value="DHS-like_NAD/FAD-binding_dom"/>
</dbReference>
<protein>
    <submittedName>
        <fullName evidence="1">NAD-dependent protein deacylase</fullName>
    </submittedName>
</protein>
<dbReference type="InterPro" id="IPR003000">
    <property type="entry name" value="Sirtuin"/>
</dbReference>
<dbReference type="GO" id="GO:0017136">
    <property type="term" value="F:histone deacetylase activity, NAD-dependent"/>
    <property type="evidence" value="ECO:0007669"/>
    <property type="project" value="TreeGrafter"/>
</dbReference>
<evidence type="ECO:0000313" key="2">
    <source>
        <dbReference type="Proteomes" id="UP000298615"/>
    </source>
</evidence>
<dbReference type="SUPFAM" id="SSF52467">
    <property type="entry name" value="DHS-like NAD/FAD-binding domain"/>
    <property type="match status" value="1"/>
</dbReference>
<gene>
    <name evidence="1" type="ORF">FA707_01155</name>
</gene>
<dbReference type="Gene3D" id="3.30.1600.10">
    <property type="entry name" value="SIR2/SIRT2 'Small Domain"/>
    <property type="match status" value="1"/>
</dbReference>
<dbReference type="EMBL" id="CP039712">
    <property type="protein sequence ID" value="QCI85660.1"/>
    <property type="molecule type" value="Genomic_DNA"/>
</dbReference>
<dbReference type="Gene3D" id="3.40.50.1220">
    <property type="entry name" value="TPP-binding domain"/>
    <property type="match status" value="1"/>
</dbReference>
<dbReference type="InterPro" id="IPR026590">
    <property type="entry name" value="Ssirtuin_cat_dom"/>
</dbReference>
<dbReference type="PANTHER" id="PTHR11085">
    <property type="entry name" value="NAD-DEPENDENT PROTEIN DEACYLASE SIRTUIN-5, MITOCHONDRIAL-RELATED"/>
    <property type="match status" value="1"/>
</dbReference>
<dbReference type="PROSITE" id="PS50305">
    <property type="entry name" value="SIRTUIN"/>
    <property type="match status" value="1"/>
</dbReference>
<dbReference type="GO" id="GO:0070403">
    <property type="term" value="F:NAD+ binding"/>
    <property type="evidence" value="ECO:0007669"/>
    <property type="project" value="InterPro"/>
</dbReference>
<dbReference type="KEGG" id="vao:FA707_01155"/>
<dbReference type="Pfam" id="PF02146">
    <property type="entry name" value="SIR2"/>
    <property type="match status" value="1"/>
</dbReference>